<dbReference type="OrthoDB" id="9805316at2"/>
<dbReference type="AlphaFoldDB" id="A0A7L4USG8"/>
<organism evidence="7 8">
    <name type="scientific">Balneicella halophila</name>
    <dbReference type="NCBI Taxonomy" id="1537566"/>
    <lineage>
        <taxon>Bacteria</taxon>
        <taxon>Pseudomonadati</taxon>
        <taxon>Bacteroidota</taxon>
        <taxon>Bacteroidia</taxon>
        <taxon>Bacteroidales</taxon>
        <taxon>Balneicellaceae</taxon>
        <taxon>Balneicella</taxon>
    </lineage>
</organism>
<evidence type="ECO:0000256" key="1">
    <source>
        <dbReference type="ARBA" id="ARBA00001946"/>
    </source>
</evidence>
<dbReference type="PROSITE" id="PS00444">
    <property type="entry name" value="POLYPRENYL_SYNTHASE_2"/>
    <property type="match status" value="1"/>
</dbReference>
<name>A0A7L4USG8_BALHA</name>
<gene>
    <name evidence="7" type="ORF">C7377_0217</name>
</gene>
<evidence type="ECO:0000313" key="7">
    <source>
        <dbReference type="EMBL" id="PVX51924.1"/>
    </source>
</evidence>
<evidence type="ECO:0000256" key="6">
    <source>
        <dbReference type="RuleBase" id="RU004466"/>
    </source>
</evidence>
<evidence type="ECO:0000313" key="8">
    <source>
        <dbReference type="Proteomes" id="UP000251835"/>
    </source>
</evidence>
<reference evidence="7 8" key="1">
    <citation type="submission" date="2018-05" db="EMBL/GenBank/DDBJ databases">
        <title>Genomic Encyclopedia of Type Strains, Phase IV (KMG-IV): sequencing the most valuable type-strain genomes for metagenomic binning, comparative biology and taxonomic classification.</title>
        <authorList>
            <person name="Goeker M."/>
        </authorList>
    </citation>
    <scope>NUCLEOTIDE SEQUENCE [LARGE SCALE GENOMIC DNA]</scope>
    <source>
        <strain evidence="7 8">DSM 28579</strain>
    </source>
</reference>
<keyword evidence="8" id="KW-1185">Reference proteome</keyword>
<accession>A0A7L4USG8</accession>
<dbReference type="InterPro" id="IPR000092">
    <property type="entry name" value="Polyprenyl_synt"/>
</dbReference>
<proteinExistence type="inferred from homology"/>
<dbReference type="SFLD" id="SFLDS00005">
    <property type="entry name" value="Isoprenoid_Synthase_Type_I"/>
    <property type="match status" value="1"/>
</dbReference>
<keyword evidence="3 6" id="KW-0808">Transferase</keyword>
<dbReference type="GO" id="GO:0004659">
    <property type="term" value="F:prenyltransferase activity"/>
    <property type="evidence" value="ECO:0007669"/>
    <property type="project" value="InterPro"/>
</dbReference>
<comment type="caution">
    <text evidence="7">The sequence shown here is derived from an EMBL/GenBank/DDBJ whole genome shotgun (WGS) entry which is preliminary data.</text>
</comment>
<evidence type="ECO:0000256" key="4">
    <source>
        <dbReference type="ARBA" id="ARBA00022723"/>
    </source>
</evidence>
<dbReference type="GO" id="GO:0046872">
    <property type="term" value="F:metal ion binding"/>
    <property type="evidence" value="ECO:0007669"/>
    <property type="project" value="UniProtKB-KW"/>
</dbReference>
<dbReference type="Pfam" id="PF00348">
    <property type="entry name" value="polyprenyl_synt"/>
    <property type="match status" value="1"/>
</dbReference>
<keyword evidence="5" id="KW-0460">Magnesium</keyword>
<protein>
    <submittedName>
        <fullName evidence="7">Octaprenyl-diphosphate synthase</fullName>
    </submittedName>
</protein>
<evidence type="ECO:0000256" key="2">
    <source>
        <dbReference type="ARBA" id="ARBA00006706"/>
    </source>
</evidence>
<dbReference type="Gene3D" id="1.10.600.10">
    <property type="entry name" value="Farnesyl Diphosphate Synthase"/>
    <property type="match status" value="1"/>
</dbReference>
<keyword evidence="4" id="KW-0479">Metal-binding</keyword>
<sequence length="322" mass="36255">MITINTIKAPIKKELEVFQKIFKNSAKTDISLLNAVNAYIFRKKGKQLRPVLVLLSAKLCGDITSSSYTSATLVELFHTATLLHDDVVDDAKQRRGIASVYAIWKSKIAILAGDFLLSRSMLVALEAKEFDLLEIISNAVKEISEGELLQLDKVRKLQNTEGAYLTIIQKKTASLFAACAKAGATSATDDEAKIEKLYQYGLNLGIAFQMQDDLLDFDKTNALGKPLYNDLKERKMTLPFIFALTQTEDSKRYLKLFKKKKKTATELDELATFIRENGGTDYTEKQMDIYRDKALSFLDGFEDSPEKRALEQLAYFATARKK</sequence>
<dbReference type="RefSeq" id="WP_116495494.1">
    <property type="nucleotide sequence ID" value="NZ_QENZ01000003.1"/>
</dbReference>
<dbReference type="SUPFAM" id="SSF48576">
    <property type="entry name" value="Terpenoid synthases"/>
    <property type="match status" value="1"/>
</dbReference>
<dbReference type="InterPro" id="IPR008949">
    <property type="entry name" value="Isoprenoid_synthase_dom_sf"/>
</dbReference>
<dbReference type="PANTHER" id="PTHR12001:SF69">
    <property type="entry name" value="ALL TRANS-POLYPRENYL-DIPHOSPHATE SYNTHASE PDSS1"/>
    <property type="match status" value="1"/>
</dbReference>
<dbReference type="PROSITE" id="PS00723">
    <property type="entry name" value="POLYPRENYL_SYNTHASE_1"/>
    <property type="match status" value="1"/>
</dbReference>
<comment type="similarity">
    <text evidence="2 6">Belongs to the FPP/GGPP synthase family.</text>
</comment>
<dbReference type="GO" id="GO:0008299">
    <property type="term" value="P:isoprenoid biosynthetic process"/>
    <property type="evidence" value="ECO:0007669"/>
    <property type="project" value="InterPro"/>
</dbReference>
<dbReference type="PANTHER" id="PTHR12001">
    <property type="entry name" value="GERANYLGERANYL PYROPHOSPHATE SYNTHASE"/>
    <property type="match status" value="1"/>
</dbReference>
<dbReference type="CDD" id="cd00685">
    <property type="entry name" value="Trans_IPPS_HT"/>
    <property type="match status" value="1"/>
</dbReference>
<comment type="cofactor">
    <cofactor evidence="1">
        <name>Mg(2+)</name>
        <dbReference type="ChEBI" id="CHEBI:18420"/>
    </cofactor>
</comment>
<dbReference type="InterPro" id="IPR033749">
    <property type="entry name" value="Polyprenyl_synt_CS"/>
</dbReference>
<evidence type="ECO:0000256" key="3">
    <source>
        <dbReference type="ARBA" id="ARBA00022679"/>
    </source>
</evidence>
<dbReference type="Proteomes" id="UP000251835">
    <property type="component" value="Unassembled WGS sequence"/>
</dbReference>
<dbReference type="EMBL" id="QENZ01000003">
    <property type="protein sequence ID" value="PVX51924.1"/>
    <property type="molecule type" value="Genomic_DNA"/>
</dbReference>
<evidence type="ECO:0000256" key="5">
    <source>
        <dbReference type="ARBA" id="ARBA00022842"/>
    </source>
</evidence>